<protein>
    <submittedName>
        <fullName evidence="2">TIGR03086 family metal-binding protein</fullName>
    </submittedName>
</protein>
<dbReference type="InterPro" id="IPR017517">
    <property type="entry name" value="Maleyloyr_isom"/>
</dbReference>
<evidence type="ECO:0000259" key="1">
    <source>
        <dbReference type="Pfam" id="PF11716"/>
    </source>
</evidence>
<dbReference type="NCBIfam" id="TIGR03083">
    <property type="entry name" value="maleylpyruvate isomerase family mycothiol-dependent enzyme"/>
    <property type="match status" value="1"/>
</dbReference>
<keyword evidence="3" id="KW-1185">Reference proteome</keyword>
<dbReference type="InterPro" id="IPR017520">
    <property type="entry name" value="CHP03086"/>
</dbReference>
<dbReference type="Pfam" id="PF11716">
    <property type="entry name" value="MDMPI_N"/>
    <property type="match status" value="1"/>
</dbReference>
<dbReference type="RefSeq" id="WP_344809968.1">
    <property type="nucleotide sequence ID" value="NZ_BAABAB010000052.1"/>
</dbReference>
<dbReference type="EMBL" id="BAABAB010000052">
    <property type="protein sequence ID" value="GAA3642378.1"/>
    <property type="molecule type" value="Genomic_DNA"/>
</dbReference>
<evidence type="ECO:0000313" key="3">
    <source>
        <dbReference type="Proteomes" id="UP001501490"/>
    </source>
</evidence>
<dbReference type="SUPFAM" id="SSF109854">
    <property type="entry name" value="DinB/YfiT-like putative metalloenzymes"/>
    <property type="match status" value="1"/>
</dbReference>
<dbReference type="InterPro" id="IPR034660">
    <property type="entry name" value="DinB/YfiT-like"/>
</dbReference>
<evidence type="ECO:0000313" key="2">
    <source>
        <dbReference type="EMBL" id="GAA3642378.1"/>
    </source>
</evidence>
<reference evidence="3" key="1">
    <citation type="journal article" date="2019" name="Int. J. Syst. Evol. Microbiol.">
        <title>The Global Catalogue of Microorganisms (GCM) 10K type strain sequencing project: providing services to taxonomists for standard genome sequencing and annotation.</title>
        <authorList>
            <consortium name="The Broad Institute Genomics Platform"/>
            <consortium name="The Broad Institute Genome Sequencing Center for Infectious Disease"/>
            <person name="Wu L."/>
            <person name="Ma J."/>
        </authorList>
    </citation>
    <scope>NUCLEOTIDE SEQUENCE [LARGE SCALE GENOMIC DNA]</scope>
    <source>
        <strain evidence="3">JCM 16929</strain>
    </source>
</reference>
<name>A0ABP7AXF9_9ACTN</name>
<feature type="domain" description="Mycothiol-dependent maleylpyruvate isomerase metal-binding" evidence="1">
    <location>
        <begin position="10"/>
        <end position="131"/>
    </location>
</feature>
<accession>A0ABP7AXF9</accession>
<comment type="caution">
    <text evidence="2">The sequence shown here is derived from an EMBL/GenBank/DDBJ whole genome shotgun (WGS) entry which is preliminary data.</text>
</comment>
<dbReference type="Gene3D" id="1.20.120.450">
    <property type="entry name" value="dinb family like domain"/>
    <property type="match status" value="1"/>
</dbReference>
<gene>
    <name evidence="2" type="ORF">GCM10022236_51300</name>
</gene>
<dbReference type="Proteomes" id="UP001501490">
    <property type="component" value="Unassembled WGS sequence"/>
</dbReference>
<dbReference type="NCBIfam" id="TIGR03086">
    <property type="entry name" value="TIGR03086 family metal-binding protein"/>
    <property type="match status" value="1"/>
</dbReference>
<dbReference type="InterPro" id="IPR024344">
    <property type="entry name" value="MDMPI_metal-binding"/>
</dbReference>
<proteinExistence type="predicted"/>
<organism evidence="2 3">
    <name type="scientific">Microlunatus ginsengisoli</name>
    <dbReference type="NCBI Taxonomy" id="363863"/>
    <lineage>
        <taxon>Bacteria</taxon>
        <taxon>Bacillati</taxon>
        <taxon>Actinomycetota</taxon>
        <taxon>Actinomycetes</taxon>
        <taxon>Propionibacteriales</taxon>
        <taxon>Propionibacteriaceae</taxon>
        <taxon>Microlunatus</taxon>
    </lineage>
</organism>
<sequence length="195" mass="20013">MSNRQAITDGAATIATAIRVIDPDTDASTATPCADFDLETLVNHALGTTAALARLAAKEGLDPDDPWGSRTEAFDGSWPERLADQLEATAAAWDDDAAWQGSLDLGGGEQPAGSIGEMAFVEVMVHGWDVATAAGRAVSVPDQIGDELLSAVTSSAELGRKMGAYGPEVSVDGAASSFDKALGAAGRDPQWRPAG</sequence>